<feature type="domain" description="GHMP kinase C-terminal" evidence="2">
    <location>
        <begin position="187"/>
        <end position="248"/>
    </location>
</feature>
<dbReference type="SUPFAM" id="SSF54211">
    <property type="entry name" value="Ribosomal protein S5 domain 2-like"/>
    <property type="match status" value="1"/>
</dbReference>
<dbReference type="AlphaFoldDB" id="A0A0E3WFJ7"/>
<evidence type="ECO:0000313" key="4">
    <source>
        <dbReference type="Proteomes" id="UP000198604"/>
    </source>
</evidence>
<evidence type="ECO:0000259" key="2">
    <source>
        <dbReference type="Pfam" id="PF08544"/>
    </source>
</evidence>
<accession>A0A0E3WFJ7</accession>
<proteinExistence type="predicted"/>
<keyword evidence="1" id="KW-0808">Transferase</keyword>
<keyword evidence="4" id="KW-1185">Reference proteome</keyword>
<reference evidence="4" key="1">
    <citation type="submission" date="2015-03" db="EMBL/GenBank/DDBJ databases">
        <authorList>
            <person name="Urmite Genomes"/>
        </authorList>
    </citation>
    <scope>NUCLEOTIDE SEQUENCE [LARGE SCALE GENOMIC DNA]</scope>
    <source>
        <strain evidence="4">FF10</strain>
    </source>
</reference>
<dbReference type="STRING" id="1608583.BN1356_01984"/>
<dbReference type="Pfam" id="PF08544">
    <property type="entry name" value="GHMP_kinases_C"/>
    <property type="match status" value="1"/>
</dbReference>
<dbReference type="Proteomes" id="UP000198604">
    <property type="component" value="Unassembled WGS sequence"/>
</dbReference>
<evidence type="ECO:0000313" key="3">
    <source>
        <dbReference type="EMBL" id="CQR25642.1"/>
    </source>
</evidence>
<sequence>MERCIKTSCPGSCGELFQGVLNGEEFILSYGIDLRSWAILSEGGQFPVVPRGQKVQEVLNLLPFSLFGILWQGSQLPIGKGFSSSTTDMLVSLGLAYSSAGKNLLLEDLTAMCTKIEATDSVAFGHWTVINPLTGRVLFTTQWKPNLYVYVLEPNHTQMTSQLPRMTESPHYPQKTSALLFGDFVLACEKEDLVAIGEIATRSSRLNNKRLPKPYLEDIIQLAEKYSFLGVNIAHSGTVVGILLKEEDLLSLSAFEDNMLSHDLSNYYQKRYLRKIIFEGVQIEVEECNE</sequence>
<organism evidence="3 4">
    <name type="scientific">Streptococcus varani</name>
    <dbReference type="NCBI Taxonomy" id="1608583"/>
    <lineage>
        <taxon>Bacteria</taxon>
        <taxon>Bacillati</taxon>
        <taxon>Bacillota</taxon>
        <taxon>Bacilli</taxon>
        <taxon>Lactobacillales</taxon>
        <taxon>Streptococcaceae</taxon>
        <taxon>Streptococcus</taxon>
    </lineage>
</organism>
<keyword evidence="3" id="KW-0418">Kinase</keyword>
<dbReference type="EMBL" id="CTEN01000004">
    <property type="protein sequence ID" value="CQR25642.1"/>
    <property type="molecule type" value="Genomic_DNA"/>
</dbReference>
<name>A0A0E3WFJ7_9STRE</name>
<evidence type="ECO:0000256" key="1">
    <source>
        <dbReference type="ARBA" id="ARBA00022679"/>
    </source>
</evidence>
<gene>
    <name evidence="3" type="primary">pduX</name>
    <name evidence="3" type="ORF">BN1356_01984</name>
</gene>
<dbReference type="InterPro" id="IPR020568">
    <property type="entry name" value="Ribosomal_Su5_D2-typ_SF"/>
</dbReference>
<dbReference type="GO" id="GO:0016301">
    <property type="term" value="F:kinase activity"/>
    <property type="evidence" value="ECO:0007669"/>
    <property type="project" value="UniProtKB-KW"/>
</dbReference>
<dbReference type="InterPro" id="IPR013750">
    <property type="entry name" value="GHMP_kinase_C_dom"/>
</dbReference>
<protein>
    <submittedName>
        <fullName evidence="3">Propanediol utilization kinase</fullName>
    </submittedName>
</protein>